<protein>
    <recommendedName>
        <fullName evidence="3">MULE transposase domain-containing protein</fullName>
    </recommendedName>
</protein>
<organism evidence="1 2">
    <name type="scientific">Steinernema carpocapsae</name>
    <name type="common">Entomopathogenic nematode</name>
    <dbReference type="NCBI Taxonomy" id="34508"/>
    <lineage>
        <taxon>Eukaryota</taxon>
        <taxon>Metazoa</taxon>
        <taxon>Ecdysozoa</taxon>
        <taxon>Nematoda</taxon>
        <taxon>Chromadorea</taxon>
        <taxon>Rhabditida</taxon>
        <taxon>Tylenchina</taxon>
        <taxon>Panagrolaimomorpha</taxon>
        <taxon>Strongyloidoidea</taxon>
        <taxon>Steinernematidae</taxon>
        <taxon>Steinernema</taxon>
    </lineage>
</organism>
<accession>A0A4U8UP31</accession>
<reference evidence="1 2" key="1">
    <citation type="journal article" date="2015" name="Genome Biol.">
        <title>Comparative genomics of Steinernema reveals deeply conserved gene regulatory networks.</title>
        <authorList>
            <person name="Dillman A.R."/>
            <person name="Macchietto M."/>
            <person name="Porter C.F."/>
            <person name="Rogers A."/>
            <person name="Williams B."/>
            <person name="Antoshechkin I."/>
            <person name="Lee M.M."/>
            <person name="Goodwin Z."/>
            <person name="Lu X."/>
            <person name="Lewis E.E."/>
            <person name="Goodrich-Blair H."/>
            <person name="Stock S.P."/>
            <person name="Adams B.J."/>
            <person name="Sternberg P.W."/>
            <person name="Mortazavi A."/>
        </authorList>
    </citation>
    <scope>NUCLEOTIDE SEQUENCE [LARGE SCALE GENOMIC DNA]</scope>
    <source>
        <strain evidence="1 2">ALL</strain>
    </source>
</reference>
<comment type="caution">
    <text evidence="1">The sequence shown here is derived from an EMBL/GenBank/DDBJ whole genome shotgun (WGS) entry which is preliminary data.</text>
</comment>
<gene>
    <name evidence="1" type="ORF">L596_002363</name>
</gene>
<reference evidence="1 2" key="2">
    <citation type="journal article" date="2019" name="G3 (Bethesda)">
        <title>Hybrid Assembly of the Genome of the Entomopathogenic Nematode Steinernema carpocapsae Identifies the X-Chromosome.</title>
        <authorList>
            <person name="Serra L."/>
            <person name="Macchietto M."/>
            <person name="Macias-Munoz A."/>
            <person name="McGill C.J."/>
            <person name="Rodriguez I.M."/>
            <person name="Rodriguez B."/>
            <person name="Murad R."/>
            <person name="Mortazavi A."/>
        </authorList>
    </citation>
    <scope>NUCLEOTIDE SEQUENCE [LARGE SCALE GENOMIC DNA]</scope>
    <source>
        <strain evidence="1 2">ALL</strain>
    </source>
</reference>
<keyword evidence="2" id="KW-1185">Reference proteome</keyword>
<sequence>MYPSVGQMIPIDFSYSIFDPQNRDLHLAAHSDVIVCDATFKTSPNKCQVLGLHARMFNKDNEYEWFTFAFAPICNKLSLSYEFICKTIKEAWIRLECGIDKPKFRVDFEGANYRYFLHIWPE</sequence>
<name>A0A4U8UP31_STECR</name>
<proteinExistence type="predicted"/>
<evidence type="ECO:0008006" key="3">
    <source>
        <dbReference type="Google" id="ProtNLM"/>
    </source>
</evidence>
<dbReference type="AlphaFoldDB" id="A0A4U8UP31"/>
<dbReference type="Proteomes" id="UP000298663">
    <property type="component" value="Unassembled WGS sequence"/>
</dbReference>
<evidence type="ECO:0000313" key="1">
    <source>
        <dbReference type="EMBL" id="TMS34854.1"/>
    </source>
</evidence>
<evidence type="ECO:0000313" key="2">
    <source>
        <dbReference type="Proteomes" id="UP000298663"/>
    </source>
</evidence>
<dbReference type="EMBL" id="AZBU02000001">
    <property type="protein sequence ID" value="TMS34854.1"/>
    <property type="molecule type" value="Genomic_DNA"/>
</dbReference>